<dbReference type="GO" id="GO:0003824">
    <property type="term" value="F:catalytic activity"/>
    <property type="evidence" value="ECO:0007669"/>
    <property type="project" value="InterPro"/>
</dbReference>
<evidence type="ECO:0000313" key="4">
    <source>
        <dbReference type="Proteomes" id="UP000619260"/>
    </source>
</evidence>
<evidence type="ECO:0000313" key="3">
    <source>
        <dbReference type="EMBL" id="GIJ45212.1"/>
    </source>
</evidence>
<sequence length="434" mass="44925">MTRSAAETARLIADRSLSSREVVAACLARIAETNPSLNAVCALRADAALAEAEAADRRAEQGEVLGPLHGVPFTVKDWLDVATLFTPSTATQGSTVDGRVPARDATAVARLRAAGGILLGKTAVGPDDPAYGRVNNPHNPEYGPAGSSSGEAAVIGAGGSPLGLGSDSGGSIRQPAHCCGIAGLRPTSGRVPLTGHYPFISALNDPRTVIGPLARHVEDLALALRLIAGPDGWDPSAVPVPCPDPSTVDLRGTRVGLYTEHPDAAPDPACVAAVHAAGRALEAAGLIVEEATPPGLSEVYPLTLAYWRRPESLSPDEWVPDGGFDPAVLGPLDAEAVERSLFEWDRFRRRMLPFLNDHPLVLSPAAEKPAVRHGEDPGGIPYTLTWSLLGNPAAVVPAGSTVDGLPVGVQIAAAPWREDLALAAAAIIEAAHLR</sequence>
<dbReference type="Gene3D" id="3.90.1300.10">
    <property type="entry name" value="Amidase signature (AS) domain"/>
    <property type="match status" value="1"/>
</dbReference>
<proteinExistence type="inferred from homology"/>
<dbReference type="InterPro" id="IPR023631">
    <property type="entry name" value="Amidase_dom"/>
</dbReference>
<dbReference type="InterPro" id="IPR036928">
    <property type="entry name" value="AS_sf"/>
</dbReference>
<name>A0A8J3YIU6_9ACTN</name>
<feature type="domain" description="Amidase" evidence="2">
    <location>
        <begin position="344"/>
        <end position="420"/>
    </location>
</feature>
<comment type="caution">
    <text evidence="3">The sequence shown here is derived from an EMBL/GenBank/DDBJ whole genome shotgun (WGS) entry which is preliminary data.</text>
</comment>
<dbReference type="RefSeq" id="WP_203898755.1">
    <property type="nucleotide sequence ID" value="NZ_BOPF01000006.1"/>
</dbReference>
<accession>A0A8J3YIU6</accession>
<gene>
    <name evidence="3" type="ORF">Val02_20980</name>
</gene>
<dbReference type="SUPFAM" id="SSF75304">
    <property type="entry name" value="Amidase signature (AS) enzymes"/>
    <property type="match status" value="1"/>
</dbReference>
<dbReference type="PANTHER" id="PTHR11895:SF7">
    <property type="entry name" value="GLUTAMYL-TRNA(GLN) AMIDOTRANSFERASE SUBUNIT A, MITOCHONDRIAL"/>
    <property type="match status" value="1"/>
</dbReference>
<keyword evidence="4" id="KW-1185">Reference proteome</keyword>
<dbReference type="PANTHER" id="PTHR11895">
    <property type="entry name" value="TRANSAMIDASE"/>
    <property type="match status" value="1"/>
</dbReference>
<dbReference type="AlphaFoldDB" id="A0A8J3YIU6"/>
<feature type="domain" description="Amidase" evidence="2">
    <location>
        <begin position="21"/>
        <end position="304"/>
    </location>
</feature>
<dbReference type="InterPro" id="IPR000120">
    <property type="entry name" value="Amidase"/>
</dbReference>
<organism evidence="3 4">
    <name type="scientific">Virgisporangium aliadipatigenens</name>
    <dbReference type="NCBI Taxonomy" id="741659"/>
    <lineage>
        <taxon>Bacteria</taxon>
        <taxon>Bacillati</taxon>
        <taxon>Actinomycetota</taxon>
        <taxon>Actinomycetes</taxon>
        <taxon>Micromonosporales</taxon>
        <taxon>Micromonosporaceae</taxon>
        <taxon>Virgisporangium</taxon>
    </lineage>
</organism>
<dbReference type="EMBL" id="BOPF01000006">
    <property type="protein sequence ID" value="GIJ45212.1"/>
    <property type="molecule type" value="Genomic_DNA"/>
</dbReference>
<comment type="similarity">
    <text evidence="1">Belongs to the amidase family.</text>
</comment>
<evidence type="ECO:0000259" key="2">
    <source>
        <dbReference type="Pfam" id="PF01425"/>
    </source>
</evidence>
<protein>
    <submittedName>
        <fullName evidence="3">Amidase</fullName>
    </submittedName>
</protein>
<reference evidence="3" key="1">
    <citation type="submission" date="2021-01" db="EMBL/GenBank/DDBJ databases">
        <title>Whole genome shotgun sequence of Virgisporangium aliadipatigenens NBRC 105644.</title>
        <authorList>
            <person name="Komaki H."/>
            <person name="Tamura T."/>
        </authorList>
    </citation>
    <scope>NUCLEOTIDE SEQUENCE</scope>
    <source>
        <strain evidence="3">NBRC 105644</strain>
    </source>
</reference>
<evidence type="ECO:0000256" key="1">
    <source>
        <dbReference type="ARBA" id="ARBA00009199"/>
    </source>
</evidence>
<dbReference type="Proteomes" id="UP000619260">
    <property type="component" value="Unassembled WGS sequence"/>
</dbReference>
<dbReference type="Pfam" id="PF01425">
    <property type="entry name" value="Amidase"/>
    <property type="match status" value="2"/>
</dbReference>